<comment type="caution">
    <text evidence="3">The sequence shown here is derived from an EMBL/GenBank/DDBJ whole genome shotgun (WGS) entry which is preliminary data.</text>
</comment>
<accession>A0A317PSE7</accession>
<dbReference type="InterPro" id="IPR007893">
    <property type="entry name" value="Spore_coat_U/FanG"/>
</dbReference>
<keyword evidence="4" id="KW-1185">Reference proteome</keyword>
<sequence>MPYASHSLPPSLALRAILAAAALAASITVAAAASCTASIDDMNFGAVDTLAGLSSEGSAQVAISCDGVTESATVVTVCGNLGAGSGGANGSIRRLVSGGNSLDYQLFGDSGRGASWGSFDDTTLGQPKTIQLSASSGTASGEVTLYGSVSAGQVGAATGSYLSTFTGAGAAFYYAEGSTLDCAAPATGTLTQASFSVTASVDANCLIEVEDIDFGLHGIIDSDVTASGSINVTCTPGTNYHVTMGGGLGGVADPEQRLMQSGSDTIIYGLYSDAAFTMPWGMDGGTQVTGTGAGSEQALPVYGRVAPQAAAPGQYSDTVVVTITYN</sequence>
<dbReference type="InterPro" id="IPR053167">
    <property type="entry name" value="Spore_coat_component"/>
</dbReference>
<keyword evidence="3" id="KW-0946">Virion</keyword>
<name>A0A317PSE7_9HYPH</name>
<dbReference type="AlphaFoldDB" id="A0A317PSE7"/>
<evidence type="ECO:0000313" key="3">
    <source>
        <dbReference type="EMBL" id="PWW04401.1"/>
    </source>
</evidence>
<dbReference type="RefSeq" id="WP_110030838.1">
    <property type="nucleotide sequence ID" value="NZ_QGTR01000001.1"/>
</dbReference>
<feature type="domain" description="Spore coat protein U/FanG" evidence="2">
    <location>
        <begin position="192"/>
        <end position="322"/>
    </location>
</feature>
<organism evidence="3 4">
    <name type="scientific">Hoeflea marina</name>
    <dbReference type="NCBI Taxonomy" id="274592"/>
    <lineage>
        <taxon>Bacteria</taxon>
        <taxon>Pseudomonadati</taxon>
        <taxon>Pseudomonadota</taxon>
        <taxon>Alphaproteobacteria</taxon>
        <taxon>Hyphomicrobiales</taxon>
        <taxon>Rhizobiaceae</taxon>
        <taxon>Hoeflea</taxon>
    </lineage>
</organism>
<keyword evidence="1" id="KW-0732">Signal</keyword>
<keyword evidence="3" id="KW-0167">Capsid protein</keyword>
<feature type="signal peptide" evidence="1">
    <location>
        <begin position="1"/>
        <end position="31"/>
    </location>
</feature>
<feature type="domain" description="Spore coat protein U/FanG" evidence="2">
    <location>
        <begin position="26"/>
        <end position="166"/>
    </location>
</feature>
<dbReference type="Pfam" id="PF05229">
    <property type="entry name" value="SCPU"/>
    <property type="match status" value="2"/>
</dbReference>
<evidence type="ECO:0000313" key="4">
    <source>
        <dbReference type="Proteomes" id="UP000246352"/>
    </source>
</evidence>
<dbReference type="SMART" id="SM00972">
    <property type="entry name" value="SCPU"/>
    <property type="match status" value="2"/>
</dbReference>
<protein>
    <submittedName>
        <fullName evidence="3">Spore coat protein U-like protein</fullName>
    </submittedName>
</protein>
<dbReference type="Proteomes" id="UP000246352">
    <property type="component" value="Unassembled WGS sequence"/>
</dbReference>
<dbReference type="EMBL" id="QGTR01000001">
    <property type="protein sequence ID" value="PWW04401.1"/>
    <property type="molecule type" value="Genomic_DNA"/>
</dbReference>
<feature type="chain" id="PRO_5016455484" evidence="1">
    <location>
        <begin position="32"/>
        <end position="326"/>
    </location>
</feature>
<evidence type="ECO:0000259" key="2">
    <source>
        <dbReference type="Pfam" id="PF05229"/>
    </source>
</evidence>
<proteinExistence type="predicted"/>
<evidence type="ECO:0000256" key="1">
    <source>
        <dbReference type="SAM" id="SignalP"/>
    </source>
</evidence>
<dbReference type="PANTHER" id="PTHR37089">
    <property type="entry name" value="PROTEIN U-RELATED"/>
    <property type="match status" value="1"/>
</dbReference>
<reference evidence="3 4" key="1">
    <citation type="submission" date="2018-05" db="EMBL/GenBank/DDBJ databases">
        <title>Genomic Encyclopedia of Type Strains, Phase IV (KMG-IV): sequencing the most valuable type-strain genomes for metagenomic binning, comparative biology and taxonomic classification.</title>
        <authorList>
            <person name="Goeker M."/>
        </authorList>
    </citation>
    <scope>NUCLEOTIDE SEQUENCE [LARGE SCALE GENOMIC DNA]</scope>
    <source>
        <strain evidence="3 4">DSM 16791</strain>
    </source>
</reference>
<dbReference type="OrthoDB" id="7478692at2"/>
<gene>
    <name evidence="3" type="ORF">DFR52_1011099</name>
</gene>